<feature type="transmembrane region" description="Helical" evidence="7">
    <location>
        <begin position="494"/>
        <end position="516"/>
    </location>
</feature>
<feature type="transmembrane region" description="Helical" evidence="7">
    <location>
        <begin position="194"/>
        <end position="217"/>
    </location>
</feature>
<feature type="transmembrane region" description="Helical" evidence="7">
    <location>
        <begin position="589"/>
        <end position="611"/>
    </location>
</feature>
<evidence type="ECO:0000256" key="2">
    <source>
        <dbReference type="ARBA" id="ARBA00022475"/>
    </source>
</evidence>
<feature type="transmembrane region" description="Helical" evidence="7">
    <location>
        <begin position="55"/>
        <end position="83"/>
    </location>
</feature>
<dbReference type="PANTHER" id="PTHR30572">
    <property type="entry name" value="MEMBRANE COMPONENT OF TRANSPORTER-RELATED"/>
    <property type="match status" value="1"/>
</dbReference>
<feature type="transmembrane region" description="Helical" evidence="7">
    <location>
        <begin position="282"/>
        <end position="304"/>
    </location>
</feature>
<comment type="similarity">
    <text evidence="6">Belongs to the ABC-4 integral membrane protein family.</text>
</comment>
<feature type="domain" description="ABC3 transporter permease C-terminal" evidence="8">
    <location>
        <begin position="60"/>
        <end position="180"/>
    </location>
</feature>
<organism evidence="9 10">
    <name type="scientific">Nocardioides simplex</name>
    <name type="common">Arthrobacter simplex</name>
    <dbReference type="NCBI Taxonomy" id="2045"/>
    <lineage>
        <taxon>Bacteria</taxon>
        <taxon>Bacillati</taxon>
        <taxon>Actinomycetota</taxon>
        <taxon>Actinomycetes</taxon>
        <taxon>Propionibacteriales</taxon>
        <taxon>Nocardioidaceae</taxon>
        <taxon>Pimelobacter</taxon>
    </lineage>
</organism>
<sequence length="623" mass="64190">MMPVAVRLGLSSVRQHRALYAGSFVAVALGVALIAGVVVLTVSAEAQGPGLEDTLSLLGVMAGFAGFMAIFVVASTFGFAVTARRRELGLLRLVGATPRQVRRQVRVEALVVAVLAAATGAVLGQLVALALAVLLDAQDVTPGRIPLSWDLLPLLISAGCGVGVALLGAWAASRRAAKVAPAQALREATDTGRRIGVVRAVIGTLCLGGAALMLVGIRAGDPLLALMLSIFVPELIVVGLVCWGPVLLPLLVRVLAAPFREHPVLGLARENVGNQARRTTSLAAPVLAISAIAGSLILSLSFAADWDQGITRQQLVAPVVVTGTTKAPTAPGADIVDGRNAVPMATAGEAGMDWTAEGIDPATAVATRGLRTHEGDLTRLTGRTMAISRSAVFDAGFGLGSQVRVRFPDGARMRLRVVAVVEDAATLHEDVLLPGRLARAHGAKPTGTWFVLPAPGVDAAALRTALRDGGTGDVLTAEQWIARVDRAQRDQNQVGLVAVLGPTGLYAGIAIANTLLMGSLQRRREFSVTRLVGATAAQVRRMVLAESALVATAALLLGSAVTVTVAVLLRAPMTAGLDDVPLTVPWTSLLAIAGACVTVTVVAAVLPVSWLRGHPSAAADHQQ</sequence>
<comment type="caution">
    <text evidence="9">The sequence shown here is derived from an EMBL/GenBank/DDBJ whole genome shotgun (WGS) entry which is preliminary data.</text>
</comment>
<keyword evidence="4 7" id="KW-1133">Transmembrane helix</keyword>
<feature type="transmembrane region" description="Helical" evidence="7">
    <location>
        <begin position="109"/>
        <end position="134"/>
    </location>
</feature>
<feature type="domain" description="ABC3 transporter permease C-terminal" evidence="8">
    <location>
        <begin position="506"/>
        <end position="612"/>
    </location>
</feature>
<name>A0A7J5E2F2_NOCSI</name>
<keyword evidence="5 7" id="KW-0472">Membrane</keyword>
<evidence type="ECO:0000256" key="5">
    <source>
        <dbReference type="ARBA" id="ARBA00023136"/>
    </source>
</evidence>
<dbReference type="Pfam" id="PF02687">
    <property type="entry name" value="FtsX"/>
    <property type="match status" value="2"/>
</dbReference>
<comment type="subcellular location">
    <subcellularLocation>
        <location evidence="1">Cell membrane</location>
        <topology evidence="1">Multi-pass membrane protein</topology>
    </subcellularLocation>
</comment>
<dbReference type="AlphaFoldDB" id="A0A7J5E2F2"/>
<dbReference type="PANTHER" id="PTHR30572:SF4">
    <property type="entry name" value="ABC TRANSPORTER PERMEASE YTRF"/>
    <property type="match status" value="1"/>
</dbReference>
<dbReference type="GO" id="GO:0022857">
    <property type="term" value="F:transmembrane transporter activity"/>
    <property type="evidence" value="ECO:0007669"/>
    <property type="project" value="TreeGrafter"/>
</dbReference>
<dbReference type="InterPro" id="IPR003838">
    <property type="entry name" value="ABC3_permease_C"/>
</dbReference>
<keyword evidence="3 7" id="KW-0812">Transmembrane</keyword>
<gene>
    <name evidence="9" type="ORF">F9L07_11375</name>
</gene>
<feature type="transmembrane region" description="Helical" evidence="7">
    <location>
        <begin position="20"/>
        <end position="43"/>
    </location>
</feature>
<evidence type="ECO:0000256" key="3">
    <source>
        <dbReference type="ARBA" id="ARBA00022692"/>
    </source>
</evidence>
<reference evidence="9 10" key="1">
    <citation type="submission" date="2019-09" db="EMBL/GenBank/DDBJ databases">
        <title>Pimelobacter sp. isolated from Paulinella.</title>
        <authorList>
            <person name="Jeong S.E."/>
        </authorList>
    </citation>
    <scope>NUCLEOTIDE SEQUENCE [LARGE SCALE GENOMIC DNA]</scope>
    <source>
        <strain evidence="9 10">Pch-N</strain>
    </source>
</reference>
<evidence type="ECO:0000256" key="6">
    <source>
        <dbReference type="ARBA" id="ARBA00038076"/>
    </source>
</evidence>
<accession>A0A7J5E2F2</accession>
<dbReference type="RefSeq" id="WP_151579747.1">
    <property type="nucleotide sequence ID" value="NZ_WBVM01000001.1"/>
</dbReference>
<feature type="transmembrane region" description="Helical" evidence="7">
    <location>
        <begin position="223"/>
        <end position="252"/>
    </location>
</feature>
<evidence type="ECO:0000256" key="7">
    <source>
        <dbReference type="SAM" id="Phobius"/>
    </source>
</evidence>
<evidence type="ECO:0000313" key="9">
    <source>
        <dbReference type="EMBL" id="KAB2812373.1"/>
    </source>
</evidence>
<proteinExistence type="inferred from homology"/>
<dbReference type="Proteomes" id="UP000449906">
    <property type="component" value="Unassembled WGS sequence"/>
</dbReference>
<protein>
    <submittedName>
        <fullName evidence="9">FtsX-like permease family protein</fullName>
    </submittedName>
</protein>
<dbReference type="GO" id="GO:0005886">
    <property type="term" value="C:plasma membrane"/>
    <property type="evidence" value="ECO:0007669"/>
    <property type="project" value="UniProtKB-SubCell"/>
</dbReference>
<feature type="transmembrane region" description="Helical" evidence="7">
    <location>
        <begin position="548"/>
        <end position="569"/>
    </location>
</feature>
<evidence type="ECO:0000256" key="4">
    <source>
        <dbReference type="ARBA" id="ARBA00022989"/>
    </source>
</evidence>
<evidence type="ECO:0000313" key="10">
    <source>
        <dbReference type="Proteomes" id="UP000449906"/>
    </source>
</evidence>
<keyword evidence="2" id="KW-1003">Cell membrane</keyword>
<feature type="transmembrane region" description="Helical" evidence="7">
    <location>
        <begin position="154"/>
        <end position="173"/>
    </location>
</feature>
<evidence type="ECO:0000259" key="8">
    <source>
        <dbReference type="Pfam" id="PF02687"/>
    </source>
</evidence>
<dbReference type="EMBL" id="WBVM01000001">
    <property type="protein sequence ID" value="KAB2812373.1"/>
    <property type="molecule type" value="Genomic_DNA"/>
</dbReference>
<dbReference type="InterPro" id="IPR050250">
    <property type="entry name" value="Macrolide_Exporter_MacB"/>
</dbReference>
<evidence type="ECO:0000256" key="1">
    <source>
        <dbReference type="ARBA" id="ARBA00004651"/>
    </source>
</evidence>